<evidence type="ECO:0000256" key="3">
    <source>
        <dbReference type="SAM" id="Coils"/>
    </source>
</evidence>
<sequence>MKEIKTAEELTQHLGEMSEKQEATSETVTEVKTAFETYKEEKAQEIEQLRENIKSVTVAVKNAGDWRNSDKSDGVLYRAGKAVQLMVRAHQSKSFKDHAVDLEKLGGAVMSSGSEAEWNKGAQHLVQKAGLSSSPLTGDDATGSYHGSYLIDVAYASEVLRVAQDASAMMGLVRTIPMSGRDIYFPASPTALAITKVTNENTDKTETTVTFSQAHLEAETYAGWITLSEEILEDSLVPLAALIRDLFGEAWGLKFDELVLNNSSAPTGILVDTSANVYGMTEGFTSFKDLTIEDIDGTIGELTTRNKRQGAVFVMHETVWDQVSHFADADGRSTVVPWVGDQIPKRLRGYPVVTSDGCPDINDSAAATGFLCFGNLRHFLHGSRVGFEFRIFDQTQSTMEADQIFLRVRLRQAFVNGIPSAFAVLKTAAS</sequence>
<dbReference type="InterPro" id="IPR054612">
    <property type="entry name" value="Phage_capsid-like_C"/>
</dbReference>
<dbReference type="SUPFAM" id="SSF56563">
    <property type="entry name" value="Major capsid protein gp5"/>
    <property type="match status" value="1"/>
</dbReference>
<keyword evidence="2" id="KW-0946">Virion</keyword>
<feature type="coiled-coil region" evidence="3">
    <location>
        <begin position="32"/>
        <end position="59"/>
    </location>
</feature>
<feature type="domain" description="Phage capsid-like C-terminal" evidence="5">
    <location>
        <begin position="147"/>
        <end position="426"/>
    </location>
</feature>
<dbReference type="NCBIfam" id="TIGR01554">
    <property type="entry name" value="major_cap_HK97"/>
    <property type="match status" value="1"/>
</dbReference>
<protein>
    <submittedName>
        <fullName evidence="6">Putative capsid protein</fullName>
    </submittedName>
</protein>
<dbReference type="GO" id="GO:0044423">
    <property type="term" value="C:virion component"/>
    <property type="evidence" value="ECO:0007669"/>
    <property type="project" value="UniProtKB-KW"/>
</dbReference>
<comment type="subcellular location">
    <subcellularLocation>
        <location evidence="1">Virion</location>
    </subcellularLocation>
</comment>
<organism evidence="6">
    <name type="scientific">viral metagenome</name>
    <dbReference type="NCBI Taxonomy" id="1070528"/>
    <lineage>
        <taxon>unclassified sequences</taxon>
        <taxon>metagenomes</taxon>
        <taxon>organismal metagenomes</taxon>
    </lineage>
</organism>
<dbReference type="InterPro" id="IPR024455">
    <property type="entry name" value="Phage_capsid"/>
</dbReference>
<evidence type="ECO:0000256" key="2">
    <source>
        <dbReference type="ARBA" id="ARBA00022844"/>
    </source>
</evidence>
<keyword evidence="3" id="KW-0175">Coiled coil</keyword>
<proteinExistence type="predicted"/>
<gene>
    <name evidence="6" type="ORF">MM415A01024_0015</name>
</gene>
<evidence type="ECO:0000256" key="1">
    <source>
        <dbReference type="ARBA" id="ARBA00004328"/>
    </source>
</evidence>
<dbReference type="AlphaFoldDB" id="A0A6M3KAP5"/>
<name>A0A6M3KAP5_9ZZZZ</name>
<dbReference type="Gene3D" id="3.30.2320.10">
    <property type="entry name" value="hypothetical protein PF0899 domain"/>
    <property type="match status" value="1"/>
</dbReference>
<evidence type="ECO:0000256" key="4">
    <source>
        <dbReference type="SAM" id="MobiDB-lite"/>
    </source>
</evidence>
<dbReference type="Gene3D" id="3.30.2400.10">
    <property type="entry name" value="Major capsid protein gp5"/>
    <property type="match status" value="1"/>
</dbReference>
<reference evidence="6" key="1">
    <citation type="submission" date="2020-03" db="EMBL/GenBank/DDBJ databases">
        <title>The deep terrestrial virosphere.</title>
        <authorList>
            <person name="Holmfeldt K."/>
            <person name="Nilsson E."/>
            <person name="Simone D."/>
            <person name="Lopez-Fernandez M."/>
            <person name="Wu X."/>
            <person name="de Brujin I."/>
            <person name="Lundin D."/>
            <person name="Andersson A."/>
            <person name="Bertilsson S."/>
            <person name="Dopson M."/>
        </authorList>
    </citation>
    <scope>NUCLEOTIDE SEQUENCE</scope>
    <source>
        <strain evidence="6">MM415A01024</strain>
    </source>
</reference>
<evidence type="ECO:0000259" key="5">
    <source>
        <dbReference type="Pfam" id="PF05065"/>
    </source>
</evidence>
<feature type="compositionally biased region" description="Basic and acidic residues" evidence="4">
    <location>
        <begin position="1"/>
        <end position="23"/>
    </location>
</feature>
<feature type="region of interest" description="Disordered" evidence="4">
    <location>
        <begin position="1"/>
        <end position="28"/>
    </location>
</feature>
<dbReference type="Pfam" id="PF05065">
    <property type="entry name" value="Phage_capsid"/>
    <property type="match status" value="1"/>
</dbReference>
<evidence type="ECO:0000313" key="6">
    <source>
        <dbReference type="EMBL" id="QJA78721.1"/>
    </source>
</evidence>
<dbReference type="EMBL" id="MT142350">
    <property type="protein sequence ID" value="QJA78721.1"/>
    <property type="molecule type" value="Genomic_DNA"/>
</dbReference>
<accession>A0A6M3KAP5</accession>